<protein>
    <recommendedName>
        <fullName evidence="4">DNA gyrase subunit B</fullName>
    </recommendedName>
</protein>
<reference evidence="2" key="2">
    <citation type="journal article" date="2021" name="PeerJ">
        <title>Extensive microbial diversity within the chicken gut microbiome revealed by metagenomics and culture.</title>
        <authorList>
            <person name="Gilroy R."/>
            <person name="Ravi A."/>
            <person name="Getino M."/>
            <person name="Pursley I."/>
            <person name="Horton D.L."/>
            <person name="Alikhan N.F."/>
            <person name="Baker D."/>
            <person name="Gharbi K."/>
            <person name="Hall N."/>
            <person name="Watson M."/>
            <person name="Adriaenssens E.M."/>
            <person name="Foster-Nyarko E."/>
            <person name="Jarju S."/>
            <person name="Secka A."/>
            <person name="Antonio M."/>
            <person name="Oren A."/>
            <person name="Chaudhuri R.R."/>
            <person name="La Ragione R."/>
            <person name="Hildebrand F."/>
            <person name="Pallen M.J."/>
        </authorList>
    </citation>
    <scope>NUCLEOTIDE SEQUENCE</scope>
    <source>
        <strain evidence="2">6276</strain>
    </source>
</reference>
<dbReference type="Proteomes" id="UP000823928">
    <property type="component" value="Unassembled WGS sequence"/>
</dbReference>
<feature type="transmembrane region" description="Helical" evidence="1">
    <location>
        <begin position="107"/>
        <end position="127"/>
    </location>
</feature>
<dbReference type="EMBL" id="DVIU01000117">
    <property type="protein sequence ID" value="HIS36122.1"/>
    <property type="molecule type" value="Genomic_DNA"/>
</dbReference>
<comment type="caution">
    <text evidence="2">The sequence shown here is derived from an EMBL/GenBank/DDBJ whole genome shotgun (WGS) entry which is preliminary data.</text>
</comment>
<reference evidence="2" key="1">
    <citation type="submission" date="2020-10" db="EMBL/GenBank/DDBJ databases">
        <authorList>
            <person name="Gilroy R."/>
        </authorList>
    </citation>
    <scope>NUCLEOTIDE SEQUENCE</scope>
    <source>
        <strain evidence="2">6276</strain>
    </source>
</reference>
<dbReference type="AlphaFoldDB" id="A0A9D1JMK1"/>
<gene>
    <name evidence="2" type="ORF">IAC10_05770</name>
</gene>
<feature type="transmembrane region" description="Helical" evidence="1">
    <location>
        <begin position="29"/>
        <end position="48"/>
    </location>
</feature>
<evidence type="ECO:0000313" key="2">
    <source>
        <dbReference type="EMBL" id="HIS36122.1"/>
    </source>
</evidence>
<feature type="transmembrane region" description="Helical" evidence="1">
    <location>
        <begin position="75"/>
        <end position="95"/>
    </location>
</feature>
<keyword evidence="1" id="KW-1133">Transmembrane helix</keyword>
<proteinExistence type="predicted"/>
<name>A0A9D1JMK1_9BACT</name>
<keyword evidence="1" id="KW-0472">Membrane</keyword>
<keyword evidence="1" id="KW-0812">Transmembrane</keyword>
<evidence type="ECO:0000313" key="3">
    <source>
        <dbReference type="Proteomes" id="UP000823928"/>
    </source>
</evidence>
<evidence type="ECO:0000256" key="1">
    <source>
        <dbReference type="SAM" id="Phobius"/>
    </source>
</evidence>
<sequence length="133" mass="15762">MKFKFLIPLFVTLFVIVVFHYTKFFAVKFYPVAANLTVFMLFFTSLFAKETVIQKIAKAIEGGLDDFTRIYTRRLTYVWCMFMFCNLLISIATVFMAEKWWALYNGFISYVAIGVMFAVEYIVRVVLRKKYQK</sequence>
<accession>A0A9D1JMK1</accession>
<feature type="transmembrane region" description="Helical" evidence="1">
    <location>
        <begin position="5"/>
        <end position="23"/>
    </location>
</feature>
<evidence type="ECO:0008006" key="4">
    <source>
        <dbReference type="Google" id="ProtNLM"/>
    </source>
</evidence>
<organism evidence="2 3">
    <name type="scientific">Candidatus Scatousia excrementigallinarum</name>
    <dbReference type="NCBI Taxonomy" id="2840935"/>
    <lineage>
        <taxon>Bacteria</taxon>
        <taxon>Candidatus Scatousia</taxon>
    </lineage>
</organism>